<proteinExistence type="inferred from homology"/>
<keyword evidence="4" id="KW-0804">Transcription</keyword>
<evidence type="ECO:0000313" key="6">
    <source>
        <dbReference type="EMBL" id="MBB4351615.1"/>
    </source>
</evidence>
<dbReference type="GO" id="GO:0003700">
    <property type="term" value="F:DNA-binding transcription factor activity"/>
    <property type="evidence" value="ECO:0007669"/>
    <property type="project" value="InterPro"/>
</dbReference>
<name>A0A7W6SED1_9HYPH</name>
<comment type="similarity">
    <text evidence="1">Belongs to the LysR transcriptional regulatory family.</text>
</comment>
<evidence type="ECO:0000313" key="8">
    <source>
        <dbReference type="EMBL" id="MBB4449541.1"/>
    </source>
</evidence>
<keyword evidence="3 6" id="KW-0238">DNA-binding</keyword>
<dbReference type="SUPFAM" id="SSF53850">
    <property type="entry name" value="Periplasmic binding protein-like II"/>
    <property type="match status" value="1"/>
</dbReference>
<evidence type="ECO:0000256" key="3">
    <source>
        <dbReference type="ARBA" id="ARBA00023125"/>
    </source>
</evidence>
<dbReference type="PRINTS" id="PR00039">
    <property type="entry name" value="HTHLYSR"/>
</dbReference>
<reference evidence="9 10" key="1">
    <citation type="submission" date="2020-08" db="EMBL/GenBank/DDBJ databases">
        <title>Genomic Encyclopedia of Type Strains, Phase IV (KMG-V): Genome sequencing to study the core and pangenomes of soil and plant-associated prokaryotes.</title>
        <authorList>
            <person name="Whitman W."/>
        </authorList>
    </citation>
    <scope>NUCLEOTIDE SEQUENCE [LARGE SCALE GENOMIC DNA]</scope>
    <source>
        <strain evidence="7 10">SEMIA 444</strain>
        <strain evidence="6 9">SEMIA 448</strain>
        <strain evidence="8 11">SEMIA 452</strain>
    </source>
</reference>
<dbReference type="PANTHER" id="PTHR30126:SF98">
    <property type="entry name" value="HTH-TYPE TRANSCRIPTIONAL ACTIVATOR BAUR"/>
    <property type="match status" value="1"/>
</dbReference>
<dbReference type="Proteomes" id="UP000576087">
    <property type="component" value="Unassembled WGS sequence"/>
</dbReference>
<keyword evidence="2" id="KW-0805">Transcription regulation</keyword>
<dbReference type="Proteomes" id="UP000520770">
    <property type="component" value="Unassembled WGS sequence"/>
</dbReference>
<dbReference type="Proteomes" id="UP000524535">
    <property type="component" value="Unassembled WGS sequence"/>
</dbReference>
<sequence length="415" mass="45201">MDMTRDINLRHFEAVAAAARLGSISAAAQALNLSQPAITQAVAKVEAQLGHALFERQPGGVTSTRAGELMRIRIERALAYIVRGGQNVRRSARLPALPNIERRITFGQLRSLLTVDQTGSFALASKLTGLSEPALHRSARELEQLLGILLLARHGKTVQPTPAATSLLRFARLAFSEIEAGYDELAALRLEGAGRIAIGTLPMAQAILLPRALSRFSHINPAARIDVIEGPYTDLLAGLRNGQLDVLIGALREPLPVGDVVQEAVFDDDLVIVARAGHPLAGRAAPALSSLGSFPWVIATGGAPMRTRWEAIFGENGLEPPPVRIESNSVTIGRGLMLNDDWLTLMSRDQFVFERRAGLLVEVGGSFISKRKIGLTTRSDWRPTQLQTAFITEFKITCENWTSEKLMEKKPFRYA</sequence>
<dbReference type="RefSeq" id="WP_183830149.1">
    <property type="nucleotide sequence ID" value="NZ_JACIGW010000014.1"/>
</dbReference>
<dbReference type="SUPFAM" id="SSF46785">
    <property type="entry name" value="Winged helix' DNA-binding domain"/>
    <property type="match status" value="2"/>
</dbReference>
<evidence type="ECO:0000313" key="9">
    <source>
        <dbReference type="Proteomes" id="UP000520770"/>
    </source>
</evidence>
<dbReference type="InterPro" id="IPR036388">
    <property type="entry name" value="WH-like_DNA-bd_sf"/>
</dbReference>
<evidence type="ECO:0000313" key="7">
    <source>
        <dbReference type="EMBL" id="MBB4414867.1"/>
    </source>
</evidence>
<dbReference type="EMBL" id="JACIGW010000014">
    <property type="protein sequence ID" value="MBB4351615.1"/>
    <property type="molecule type" value="Genomic_DNA"/>
</dbReference>
<dbReference type="InterPro" id="IPR000847">
    <property type="entry name" value="LysR_HTH_N"/>
</dbReference>
<dbReference type="EMBL" id="JACIHM010000017">
    <property type="protein sequence ID" value="MBB4449541.1"/>
    <property type="molecule type" value="Genomic_DNA"/>
</dbReference>
<dbReference type="EMBL" id="JACIGY010000016">
    <property type="protein sequence ID" value="MBB4414867.1"/>
    <property type="molecule type" value="Genomic_DNA"/>
</dbReference>
<feature type="domain" description="HTH lysR-type" evidence="5">
    <location>
        <begin position="104"/>
        <end position="161"/>
    </location>
</feature>
<protein>
    <submittedName>
        <fullName evidence="6">DNA-binding transcriptional LysR family regulator</fullName>
    </submittedName>
</protein>
<dbReference type="PROSITE" id="PS50931">
    <property type="entry name" value="HTH_LYSR"/>
    <property type="match status" value="2"/>
</dbReference>
<gene>
    <name evidence="7" type="ORF">GGE31_005414</name>
    <name evidence="6" type="ORF">GGE33_005398</name>
    <name evidence="8" type="ORF">GGE35_005398</name>
</gene>
<dbReference type="Gene3D" id="1.10.10.10">
    <property type="entry name" value="Winged helix-like DNA-binding domain superfamily/Winged helix DNA-binding domain"/>
    <property type="match status" value="2"/>
</dbReference>
<dbReference type="GO" id="GO:0000976">
    <property type="term" value="F:transcription cis-regulatory region binding"/>
    <property type="evidence" value="ECO:0007669"/>
    <property type="project" value="TreeGrafter"/>
</dbReference>
<feature type="domain" description="HTH lysR-type" evidence="5">
    <location>
        <begin position="7"/>
        <end position="64"/>
    </location>
</feature>
<evidence type="ECO:0000256" key="1">
    <source>
        <dbReference type="ARBA" id="ARBA00009437"/>
    </source>
</evidence>
<evidence type="ECO:0000259" key="5">
    <source>
        <dbReference type="PROSITE" id="PS50931"/>
    </source>
</evidence>
<dbReference type="Pfam" id="PF03466">
    <property type="entry name" value="LysR_substrate"/>
    <property type="match status" value="1"/>
</dbReference>
<keyword evidence="10" id="KW-1185">Reference proteome</keyword>
<dbReference type="InterPro" id="IPR036390">
    <property type="entry name" value="WH_DNA-bd_sf"/>
</dbReference>
<dbReference type="InterPro" id="IPR005119">
    <property type="entry name" value="LysR_subst-bd"/>
</dbReference>
<evidence type="ECO:0000256" key="2">
    <source>
        <dbReference type="ARBA" id="ARBA00023015"/>
    </source>
</evidence>
<dbReference type="AlphaFoldDB" id="A0A7W6SED1"/>
<dbReference type="PANTHER" id="PTHR30126">
    <property type="entry name" value="HTH-TYPE TRANSCRIPTIONAL REGULATOR"/>
    <property type="match status" value="1"/>
</dbReference>
<dbReference type="Pfam" id="PF00126">
    <property type="entry name" value="HTH_1"/>
    <property type="match status" value="2"/>
</dbReference>
<evidence type="ECO:0000313" key="10">
    <source>
        <dbReference type="Proteomes" id="UP000524535"/>
    </source>
</evidence>
<accession>A0A7W6SED1</accession>
<dbReference type="Gene3D" id="3.40.190.290">
    <property type="match status" value="1"/>
</dbReference>
<evidence type="ECO:0000313" key="11">
    <source>
        <dbReference type="Proteomes" id="UP000576087"/>
    </source>
</evidence>
<organism evidence="6 9">
    <name type="scientific">Aliirhizobium cellulosilyticum</name>
    <dbReference type="NCBI Taxonomy" id="393664"/>
    <lineage>
        <taxon>Bacteria</taxon>
        <taxon>Pseudomonadati</taxon>
        <taxon>Pseudomonadota</taxon>
        <taxon>Alphaproteobacteria</taxon>
        <taxon>Hyphomicrobiales</taxon>
        <taxon>Rhizobiaceae</taxon>
        <taxon>Aliirhizobium</taxon>
    </lineage>
</organism>
<evidence type="ECO:0000256" key="4">
    <source>
        <dbReference type="ARBA" id="ARBA00023163"/>
    </source>
</evidence>
<comment type="caution">
    <text evidence="6">The sequence shown here is derived from an EMBL/GenBank/DDBJ whole genome shotgun (WGS) entry which is preliminary data.</text>
</comment>